<organism evidence="1 2">
    <name type="scientific">Streptomyces chlorus</name>
    <dbReference type="NCBI Taxonomy" id="887452"/>
    <lineage>
        <taxon>Bacteria</taxon>
        <taxon>Bacillati</taxon>
        <taxon>Actinomycetota</taxon>
        <taxon>Actinomycetes</taxon>
        <taxon>Kitasatosporales</taxon>
        <taxon>Streptomycetaceae</taxon>
        <taxon>Streptomyces</taxon>
    </lineage>
</organism>
<dbReference type="EMBL" id="JBHSOA010000048">
    <property type="protein sequence ID" value="MFC5854419.1"/>
    <property type="molecule type" value="Genomic_DNA"/>
</dbReference>
<dbReference type="RefSeq" id="WP_381365698.1">
    <property type="nucleotide sequence ID" value="NZ_JBHSOA010000048.1"/>
</dbReference>
<proteinExistence type="predicted"/>
<reference evidence="2" key="1">
    <citation type="journal article" date="2019" name="Int. J. Syst. Evol. Microbiol.">
        <title>The Global Catalogue of Microorganisms (GCM) 10K type strain sequencing project: providing services to taxonomists for standard genome sequencing and annotation.</title>
        <authorList>
            <consortium name="The Broad Institute Genomics Platform"/>
            <consortium name="The Broad Institute Genome Sequencing Center for Infectious Disease"/>
            <person name="Wu L."/>
            <person name="Ma J."/>
        </authorList>
    </citation>
    <scope>NUCLEOTIDE SEQUENCE [LARGE SCALE GENOMIC DNA]</scope>
    <source>
        <strain evidence="2">JCM 10411</strain>
    </source>
</reference>
<evidence type="ECO:0000313" key="2">
    <source>
        <dbReference type="Proteomes" id="UP001596180"/>
    </source>
</evidence>
<name>A0ABW1E1F5_9ACTN</name>
<keyword evidence="2" id="KW-1185">Reference proteome</keyword>
<accession>A0ABW1E1F5</accession>
<evidence type="ECO:0000313" key="1">
    <source>
        <dbReference type="EMBL" id="MFC5854419.1"/>
    </source>
</evidence>
<evidence type="ECO:0008006" key="3">
    <source>
        <dbReference type="Google" id="ProtNLM"/>
    </source>
</evidence>
<protein>
    <recommendedName>
        <fullName evidence="3">Sulfatase N-terminal domain-containing protein</fullName>
    </recommendedName>
</protein>
<gene>
    <name evidence="1" type="ORF">ACFPZI_22270</name>
</gene>
<comment type="caution">
    <text evidence="1">The sequence shown here is derived from an EMBL/GenBank/DDBJ whole genome shotgun (WGS) entry which is preliminary data.</text>
</comment>
<dbReference type="Proteomes" id="UP001596180">
    <property type="component" value="Unassembled WGS sequence"/>
</dbReference>
<sequence>MRCTATAGRLLDEVHSQGRNLVIMCADHGDAYGDDDCHSRGIAHPAVGNMPFAA</sequence>